<gene>
    <name evidence="11" type="ORF">C8N28_2185</name>
</gene>
<dbReference type="SUPFAM" id="SSF55785">
    <property type="entry name" value="PYP-like sensor domain (PAS domain)"/>
    <property type="match status" value="2"/>
</dbReference>
<dbReference type="InterPro" id="IPR035965">
    <property type="entry name" value="PAS-like_dom_sf"/>
</dbReference>
<dbReference type="GO" id="GO:0046983">
    <property type="term" value="F:protein dimerization activity"/>
    <property type="evidence" value="ECO:0007669"/>
    <property type="project" value="InterPro"/>
</dbReference>
<keyword evidence="8" id="KW-0902">Two-component regulatory system</keyword>
<feature type="domain" description="PAC" evidence="10">
    <location>
        <begin position="274"/>
        <end position="325"/>
    </location>
</feature>
<evidence type="ECO:0000313" key="12">
    <source>
        <dbReference type="Proteomes" id="UP000294616"/>
    </source>
</evidence>
<evidence type="ECO:0000256" key="6">
    <source>
        <dbReference type="ARBA" id="ARBA00022777"/>
    </source>
</evidence>
<dbReference type="InterPro" id="IPR011712">
    <property type="entry name" value="Sig_transdc_His_kin_sub3_dim/P"/>
</dbReference>
<dbReference type="SMART" id="SM00086">
    <property type="entry name" value="PAC"/>
    <property type="match status" value="2"/>
</dbReference>
<dbReference type="SMART" id="SM00091">
    <property type="entry name" value="PAS"/>
    <property type="match status" value="2"/>
</dbReference>
<evidence type="ECO:0000256" key="4">
    <source>
        <dbReference type="ARBA" id="ARBA00022679"/>
    </source>
</evidence>
<dbReference type="Gene3D" id="3.30.565.10">
    <property type="entry name" value="Histidine kinase-like ATPase, C-terminal domain"/>
    <property type="match status" value="1"/>
</dbReference>
<dbReference type="InterPro" id="IPR005467">
    <property type="entry name" value="His_kinase_dom"/>
</dbReference>
<evidence type="ECO:0000313" key="11">
    <source>
        <dbReference type="EMBL" id="TCK83583.1"/>
    </source>
</evidence>
<keyword evidence="5" id="KW-0547">Nucleotide-binding</keyword>
<dbReference type="CDD" id="cd00130">
    <property type="entry name" value="PAS"/>
    <property type="match status" value="2"/>
</dbReference>
<dbReference type="InterPro" id="IPR000014">
    <property type="entry name" value="PAS"/>
</dbReference>
<dbReference type="EMBL" id="SMGO01000002">
    <property type="protein sequence ID" value="TCK83583.1"/>
    <property type="molecule type" value="Genomic_DNA"/>
</dbReference>
<evidence type="ECO:0000256" key="5">
    <source>
        <dbReference type="ARBA" id="ARBA00022741"/>
    </source>
</evidence>
<dbReference type="GO" id="GO:0016020">
    <property type="term" value="C:membrane"/>
    <property type="evidence" value="ECO:0007669"/>
    <property type="project" value="InterPro"/>
</dbReference>
<dbReference type="PROSITE" id="PS50113">
    <property type="entry name" value="PAC"/>
    <property type="match status" value="2"/>
</dbReference>
<dbReference type="Gene3D" id="3.30.450.20">
    <property type="entry name" value="PAS domain"/>
    <property type="match status" value="2"/>
</dbReference>
<accession>A0A4R1M1S5</accession>
<evidence type="ECO:0000256" key="2">
    <source>
        <dbReference type="ARBA" id="ARBA00012438"/>
    </source>
</evidence>
<evidence type="ECO:0000256" key="8">
    <source>
        <dbReference type="ARBA" id="ARBA00023012"/>
    </source>
</evidence>
<reference evidence="11 12" key="1">
    <citation type="submission" date="2019-03" db="EMBL/GenBank/DDBJ databases">
        <title>Genomic Encyclopedia of Archaeal and Bacterial Type Strains, Phase II (KMG-II): from individual species to whole genera.</title>
        <authorList>
            <person name="Goeker M."/>
        </authorList>
    </citation>
    <scope>NUCLEOTIDE SEQUENCE [LARGE SCALE GENOMIC DNA]</scope>
    <source>
        <strain evidence="11 12">DSM 22554</strain>
    </source>
</reference>
<keyword evidence="4" id="KW-0808">Transferase</keyword>
<dbReference type="PROSITE" id="PS50109">
    <property type="entry name" value="HIS_KIN"/>
    <property type="match status" value="1"/>
</dbReference>
<dbReference type="InterPro" id="IPR013655">
    <property type="entry name" value="PAS_fold_3"/>
</dbReference>
<dbReference type="OrthoDB" id="5401121at2"/>
<evidence type="ECO:0000259" key="9">
    <source>
        <dbReference type="PROSITE" id="PS50109"/>
    </source>
</evidence>
<dbReference type="PANTHER" id="PTHR24421:SF10">
    <property type="entry name" value="NITRATE_NITRITE SENSOR PROTEIN NARQ"/>
    <property type="match status" value="1"/>
</dbReference>
<feature type="domain" description="PAC" evidence="10">
    <location>
        <begin position="146"/>
        <end position="198"/>
    </location>
</feature>
<proteinExistence type="predicted"/>
<sequence length="542" mass="62399">MAKQYHISEEKLKAILLRNSERMKLSNNGQESIKRILTNGDISTLLNELNVYQVELEMQSNELQTSYETLDAERGKFADLYDFAPIGYFIIDHLGMIEEVNQTGINLLGFSGPILRNKRFQSFICHQHLEKFYSFLNRMQNSNEKINTEVKLILANQQVLYVRMEGIVIPSFSSSNIKYYITVIDITESRNAQQLLQETKERLEMTLKASSMGFWSIENGSDQIVLDEYSHDILDLDPLKFNGTLKSFFLLIHPDDQSKVRYSYMYSLNNLTEMDLEFRILTQSGTIKDIATKGQQIVVSEDHKFFAGIIMDITERKKLLREAEDLKLEQQRAVLSATLDAQENERFKISRALHDSICQILYGIRLNLQSLRHYKNHTRDFENVDQLLDQAIRETREISYELTPSVLKDFGFCAGIKEMTIRLSTPEFLIKTSISKNIDKIHPTIQLYAFRIIQELINNCIKHAHATLAEITVRLKNDSITIVVFDNGEGFKTDLTHALRHGSGLRGIKNQVFLLNGNIDFETTSKGTTITITFNKDIHLAV</sequence>
<dbReference type="Pfam" id="PF13426">
    <property type="entry name" value="PAS_9"/>
    <property type="match status" value="1"/>
</dbReference>
<dbReference type="NCBIfam" id="TIGR00229">
    <property type="entry name" value="sensory_box"/>
    <property type="match status" value="1"/>
</dbReference>
<dbReference type="InterPro" id="IPR001610">
    <property type="entry name" value="PAC"/>
</dbReference>
<feature type="domain" description="Histidine kinase" evidence="9">
    <location>
        <begin position="451"/>
        <end position="538"/>
    </location>
</feature>
<dbReference type="Proteomes" id="UP000294616">
    <property type="component" value="Unassembled WGS sequence"/>
</dbReference>
<evidence type="ECO:0000259" key="10">
    <source>
        <dbReference type="PROSITE" id="PS50113"/>
    </source>
</evidence>
<dbReference type="SMART" id="SM00387">
    <property type="entry name" value="HATPase_c"/>
    <property type="match status" value="1"/>
</dbReference>
<dbReference type="InterPro" id="IPR050482">
    <property type="entry name" value="Sensor_HK_TwoCompSys"/>
</dbReference>
<evidence type="ECO:0000256" key="3">
    <source>
        <dbReference type="ARBA" id="ARBA00022553"/>
    </source>
</evidence>
<dbReference type="Gene3D" id="1.20.5.1930">
    <property type="match status" value="1"/>
</dbReference>
<dbReference type="AlphaFoldDB" id="A0A4R1M1S5"/>
<name>A0A4R1M1S5_9SPHI</name>
<dbReference type="CDD" id="cd16917">
    <property type="entry name" value="HATPase_UhpB-NarQ-NarX-like"/>
    <property type="match status" value="1"/>
</dbReference>
<keyword evidence="6" id="KW-0418">Kinase</keyword>
<protein>
    <recommendedName>
        <fullName evidence="2">histidine kinase</fullName>
        <ecNumber evidence="2">2.7.13.3</ecNumber>
    </recommendedName>
</protein>
<dbReference type="GO" id="GO:0000155">
    <property type="term" value="F:phosphorelay sensor kinase activity"/>
    <property type="evidence" value="ECO:0007669"/>
    <property type="project" value="InterPro"/>
</dbReference>
<dbReference type="Pfam" id="PF02518">
    <property type="entry name" value="HATPase_c"/>
    <property type="match status" value="1"/>
</dbReference>
<dbReference type="GO" id="GO:0005524">
    <property type="term" value="F:ATP binding"/>
    <property type="evidence" value="ECO:0007669"/>
    <property type="project" value="UniProtKB-KW"/>
</dbReference>
<dbReference type="InterPro" id="IPR036890">
    <property type="entry name" value="HATPase_C_sf"/>
</dbReference>
<dbReference type="RefSeq" id="WP_132224682.1">
    <property type="nucleotide sequence ID" value="NZ_SMGO01000002.1"/>
</dbReference>
<dbReference type="EC" id="2.7.13.3" evidence="2"/>
<keyword evidence="12" id="KW-1185">Reference proteome</keyword>
<dbReference type="PANTHER" id="PTHR24421">
    <property type="entry name" value="NITRATE/NITRITE SENSOR PROTEIN NARX-RELATED"/>
    <property type="match status" value="1"/>
</dbReference>
<keyword evidence="3" id="KW-0597">Phosphoprotein</keyword>
<comment type="catalytic activity">
    <reaction evidence="1">
        <text>ATP + protein L-histidine = ADP + protein N-phospho-L-histidine.</text>
        <dbReference type="EC" id="2.7.13.3"/>
    </reaction>
</comment>
<organism evidence="11 12">
    <name type="scientific">Albibacterium bauzanense</name>
    <dbReference type="NCBI Taxonomy" id="653929"/>
    <lineage>
        <taxon>Bacteria</taxon>
        <taxon>Pseudomonadati</taxon>
        <taxon>Bacteroidota</taxon>
        <taxon>Sphingobacteriia</taxon>
        <taxon>Sphingobacteriales</taxon>
        <taxon>Sphingobacteriaceae</taxon>
        <taxon>Albibacterium</taxon>
    </lineage>
</organism>
<dbReference type="Pfam" id="PF07730">
    <property type="entry name" value="HisKA_3"/>
    <property type="match status" value="1"/>
</dbReference>
<dbReference type="SUPFAM" id="SSF55874">
    <property type="entry name" value="ATPase domain of HSP90 chaperone/DNA topoisomerase II/histidine kinase"/>
    <property type="match status" value="1"/>
</dbReference>
<keyword evidence="7" id="KW-0067">ATP-binding</keyword>
<dbReference type="InterPro" id="IPR003594">
    <property type="entry name" value="HATPase_dom"/>
</dbReference>
<comment type="caution">
    <text evidence="11">The sequence shown here is derived from an EMBL/GenBank/DDBJ whole genome shotgun (WGS) entry which is preliminary data.</text>
</comment>
<evidence type="ECO:0000256" key="7">
    <source>
        <dbReference type="ARBA" id="ARBA00022840"/>
    </source>
</evidence>
<dbReference type="Gene3D" id="2.10.70.100">
    <property type="match status" value="1"/>
</dbReference>
<dbReference type="InterPro" id="IPR000700">
    <property type="entry name" value="PAS-assoc_C"/>
</dbReference>
<dbReference type="Pfam" id="PF08447">
    <property type="entry name" value="PAS_3"/>
    <property type="match status" value="1"/>
</dbReference>
<evidence type="ECO:0000256" key="1">
    <source>
        <dbReference type="ARBA" id="ARBA00000085"/>
    </source>
</evidence>